<gene>
    <name evidence="1" type="ORF">SEMRO_1670_G289970.1</name>
</gene>
<protein>
    <submittedName>
        <fullName evidence="1">Uncharacterized protein</fullName>
    </submittedName>
</protein>
<reference evidence="1" key="1">
    <citation type="submission" date="2020-06" db="EMBL/GenBank/DDBJ databases">
        <authorList>
            <consortium name="Plant Systems Biology data submission"/>
        </authorList>
    </citation>
    <scope>NUCLEOTIDE SEQUENCE</scope>
    <source>
        <strain evidence="1">D6</strain>
    </source>
</reference>
<proteinExistence type="predicted"/>
<dbReference type="Proteomes" id="UP001153069">
    <property type="component" value="Unassembled WGS sequence"/>
</dbReference>
<organism evidence="1 2">
    <name type="scientific">Seminavis robusta</name>
    <dbReference type="NCBI Taxonomy" id="568900"/>
    <lineage>
        <taxon>Eukaryota</taxon>
        <taxon>Sar</taxon>
        <taxon>Stramenopiles</taxon>
        <taxon>Ochrophyta</taxon>
        <taxon>Bacillariophyta</taxon>
        <taxon>Bacillariophyceae</taxon>
        <taxon>Bacillariophycidae</taxon>
        <taxon>Naviculales</taxon>
        <taxon>Naviculaceae</taxon>
        <taxon>Seminavis</taxon>
    </lineage>
</organism>
<evidence type="ECO:0000313" key="1">
    <source>
        <dbReference type="EMBL" id="CAB9525387.1"/>
    </source>
</evidence>
<sequence>MAAAAETFGEETKRHMIHCLPNTAESAICIPKMPYSLRSDVTAKLQQLEHLVCLEIFIPEEGCREWVDTIGEKVFSGQLQTLFLHLNGAQPNDSLFPLFDDIAAAGSSALALTKFAVLGQKKHASLYQDRMIEILQSNTTLEDVYVGLWGVARDEKQQLISYYANLNKYGRGLARDPRKPLRDTVKMLRKLGKVNGELDAAIGFRALWDFAGSTRSMD</sequence>
<evidence type="ECO:0000313" key="2">
    <source>
        <dbReference type="Proteomes" id="UP001153069"/>
    </source>
</evidence>
<accession>A0A9N8HTZ3</accession>
<name>A0A9N8HTZ3_9STRA</name>
<dbReference type="AlphaFoldDB" id="A0A9N8HTZ3"/>
<comment type="caution">
    <text evidence="1">The sequence shown here is derived from an EMBL/GenBank/DDBJ whole genome shotgun (WGS) entry which is preliminary data.</text>
</comment>
<keyword evidence="2" id="KW-1185">Reference proteome</keyword>
<dbReference type="EMBL" id="CAICTM010001668">
    <property type="protein sequence ID" value="CAB9525387.1"/>
    <property type="molecule type" value="Genomic_DNA"/>
</dbReference>